<evidence type="ECO:0000256" key="6">
    <source>
        <dbReference type="ARBA" id="ARBA00023277"/>
    </source>
</evidence>
<dbReference type="AlphaFoldDB" id="A0A366LYZ8"/>
<dbReference type="InterPro" id="IPR045582">
    <property type="entry name" value="Trehalase-like_N"/>
</dbReference>
<protein>
    <recommendedName>
        <fullName evidence="4">Trehalase</fullName>
        <ecNumber evidence="3">3.2.1.28</ecNumber>
    </recommendedName>
    <alternativeName>
        <fullName evidence="8">Alpha,alpha-trehalase</fullName>
    </alternativeName>
    <alternativeName>
        <fullName evidence="9">Alpha,alpha-trehalose glucohydrolase</fullName>
    </alternativeName>
</protein>
<comment type="similarity">
    <text evidence="2">Belongs to the glycosyl hydrolase 15 family.</text>
</comment>
<dbReference type="EC" id="3.2.1.28" evidence="3"/>
<dbReference type="InterPro" id="IPR011613">
    <property type="entry name" value="GH15-like"/>
</dbReference>
<evidence type="ECO:0000259" key="12">
    <source>
        <dbReference type="Pfam" id="PF00723"/>
    </source>
</evidence>
<name>A0A366LYZ8_9ACTN</name>
<dbReference type="Pfam" id="PF00723">
    <property type="entry name" value="Glyco_hydro_15"/>
    <property type="match status" value="1"/>
</dbReference>
<organism evidence="14 15">
    <name type="scientific">Spongiactinospora rosea</name>
    <dbReference type="NCBI Taxonomy" id="2248750"/>
    <lineage>
        <taxon>Bacteria</taxon>
        <taxon>Bacillati</taxon>
        <taxon>Actinomycetota</taxon>
        <taxon>Actinomycetes</taxon>
        <taxon>Streptosporangiales</taxon>
        <taxon>Streptosporangiaceae</taxon>
        <taxon>Spongiactinospora</taxon>
    </lineage>
</organism>
<comment type="caution">
    <text evidence="14">The sequence shown here is derived from an EMBL/GenBank/DDBJ whole genome shotgun (WGS) entry which is preliminary data.</text>
</comment>
<feature type="domain" description="GH15-like" evidence="12">
    <location>
        <begin position="215"/>
        <end position="580"/>
    </location>
</feature>
<sequence length="588" mass="66207">MRIEDYALIGDMQSAALVGRDGSIDWLCLPRFDSPACFAALLGGERNGHWWLGPEGRPMATRRRYRGETLVLESEWETEGGTVRVIDFMPPRHANPDVVRIVEGVSGTVRMATELRIRFDYGRIVPWVRRTEGHLQAVGGPDSVWLHSPVPLTGGDYAHKATFDVTAGQRVAFVFTWHPSHEPMPVELDAEVQLAETEQMWSEWVSRCTYQGPWREAVVRSLITLKALTYSPTGGIVAAPTTSLPENIGGIRNWDYRFCWLRDATMTLEALIGAGYLNEARDWRAWLLRAIAGRAQDLQIMYGVAGERRLPEMEVGWLPGYEESRPVRIGNAAVEQLQLDVYGEVLNALHMSRTSGLAPDDRAWAIQRELLDYLETHWDAPDEGLWEVRGPRRHFVHSKVMCWVAFDRAISHVERFGRSGPVERWRALRDRIHAEVCDKGFDPERGTFTQSYGSRELDAALLMIPMVGFLPPDDPRVHGTIAAIERELSADGFVLRYPTAEDNAVDGLPGDEGAFLACSFWLAEAMAMTGRRKDAERLFERLLALRNDVGLLAEEFDPRLGRMVGNFPQAFSHVPLIHTARALNGDAR</sequence>
<evidence type="ECO:0000256" key="2">
    <source>
        <dbReference type="ARBA" id="ARBA00006188"/>
    </source>
</evidence>
<dbReference type="EMBL" id="QMEY01000006">
    <property type="protein sequence ID" value="RBQ18987.1"/>
    <property type="molecule type" value="Genomic_DNA"/>
</dbReference>
<evidence type="ECO:0000259" key="13">
    <source>
        <dbReference type="Pfam" id="PF19291"/>
    </source>
</evidence>
<gene>
    <name evidence="14" type="ORF">DP939_17535</name>
</gene>
<evidence type="ECO:0000313" key="14">
    <source>
        <dbReference type="EMBL" id="RBQ18987.1"/>
    </source>
</evidence>
<evidence type="ECO:0000256" key="8">
    <source>
        <dbReference type="ARBA" id="ARBA00030473"/>
    </source>
</evidence>
<reference evidence="14 15" key="1">
    <citation type="submission" date="2018-06" db="EMBL/GenBank/DDBJ databases">
        <title>Sphaerisporangium craniellae sp. nov., isolated from a marine sponge in the South China Sea.</title>
        <authorList>
            <person name="Li L."/>
        </authorList>
    </citation>
    <scope>NUCLEOTIDE SEQUENCE [LARGE SCALE GENOMIC DNA]</scope>
    <source>
        <strain evidence="14 15">LHW63015</strain>
    </source>
</reference>
<evidence type="ECO:0000256" key="9">
    <source>
        <dbReference type="ARBA" id="ARBA00031637"/>
    </source>
</evidence>
<dbReference type="RefSeq" id="WP_113981770.1">
    <property type="nucleotide sequence ID" value="NZ_QMEY01000006.1"/>
</dbReference>
<evidence type="ECO:0000256" key="5">
    <source>
        <dbReference type="ARBA" id="ARBA00022801"/>
    </source>
</evidence>
<evidence type="ECO:0000256" key="3">
    <source>
        <dbReference type="ARBA" id="ARBA00012757"/>
    </source>
</evidence>
<dbReference type="FunFam" id="1.50.10.10:FF:000005">
    <property type="entry name" value="Glycosyl hydrolase, glucoamylase"/>
    <property type="match status" value="1"/>
</dbReference>
<dbReference type="Pfam" id="PF19291">
    <property type="entry name" value="TREH_N"/>
    <property type="match status" value="1"/>
</dbReference>
<dbReference type="SUPFAM" id="SSF48208">
    <property type="entry name" value="Six-hairpin glycosidases"/>
    <property type="match status" value="1"/>
</dbReference>
<keyword evidence="15" id="KW-1185">Reference proteome</keyword>
<feature type="domain" description="Trehalase-like N-terminal" evidence="13">
    <location>
        <begin position="2"/>
        <end position="149"/>
    </location>
</feature>
<dbReference type="PANTHER" id="PTHR31616:SF0">
    <property type="entry name" value="GLUCAN 1,4-ALPHA-GLUCOSIDASE"/>
    <property type="match status" value="1"/>
</dbReference>
<accession>A0A366LYZ8</accession>
<comment type="cofactor">
    <cofactor evidence="10">
        <name>phosphate</name>
        <dbReference type="ChEBI" id="CHEBI:43474"/>
    </cofactor>
</comment>
<proteinExistence type="inferred from homology"/>
<keyword evidence="6" id="KW-0119">Carbohydrate metabolism</keyword>
<comment type="catalytic activity">
    <reaction evidence="1">
        <text>alpha,alpha-trehalose + H2O = alpha-D-glucose + beta-D-glucose</text>
        <dbReference type="Rhea" id="RHEA:32675"/>
        <dbReference type="ChEBI" id="CHEBI:15377"/>
        <dbReference type="ChEBI" id="CHEBI:15903"/>
        <dbReference type="ChEBI" id="CHEBI:16551"/>
        <dbReference type="ChEBI" id="CHEBI:17925"/>
        <dbReference type="EC" id="3.2.1.28"/>
    </reaction>
</comment>
<dbReference type="GO" id="GO:0004555">
    <property type="term" value="F:alpha,alpha-trehalase activity"/>
    <property type="evidence" value="ECO:0007669"/>
    <property type="project" value="UniProtKB-EC"/>
</dbReference>
<keyword evidence="5 14" id="KW-0378">Hydrolase</keyword>
<dbReference type="PANTHER" id="PTHR31616">
    <property type="entry name" value="TREHALASE"/>
    <property type="match status" value="1"/>
</dbReference>
<dbReference type="OrthoDB" id="3902805at2"/>
<dbReference type="GO" id="GO:0005993">
    <property type="term" value="P:trehalose catabolic process"/>
    <property type="evidence" value="ECO:0007669"/>
    <property type="project" value="UniProtKB-ARBA"/>
</dbReference>
<comment type="pathway">
    <text evidence="11">Glycan degradation; trehalose degradation; D-glucose from alpha,alpha-trehalose: step 1/1.</text>
</comment>
<dbReference type="Gene3D" id="1.50.10.10">
    <property type="match status" value="1"/>
</dbReference>
<evidence type="ECO:0000313" key="15">
    <source>
        <dbReference type="Proteomes" id="UP000253303"/>
    </source>
</evidence>
<evidence type="ECO:0000256" key="11">
    <source>
        <dbReference type="ARBA" id="ARBA00060615"/>
    </source>
</evidence>
<dbReference type="InterPro" id="IPR008928">
    <property type="entry name" value="6-hairpin_glycosidase_sf"/>
</dbReference>
<dbReference type="Proteomes" id="UP000253303">
    <property type="component" value="Unassembled WGS sequence"/>
</dbReference>
<dbReference type="InterPro" id="IPR012341">
    <property type="entry name" value="6hp_glycosidase-like_sf"/>
</dbReference>
<evidence type="ECO:0000256" key="7">
    <source>
        <dbReference type="ARBA" id="ARBA00023295"/>
    </source>
</evidence>
<evidence type="ECO:0000256" key="10">
    <source>
        <dbReference type="ARBA" id="ARBA00053030"/>
    </source>
</evidence>
<keyword evidence="7" id="KW-0326">Glycosidase</keyword>
<evidence type="ECO:0000256" key="1">
    <source>
        <dbReference type="ARBA" id="ARBA00001576"/>
    </source>
</evidence>
<evidence type="ECO:0000256" key="4">
    <source>
        <dbReference type="ARBA" id="ARBA00019905"/>
    </source>
</evidence>